<organism evidence="1 2">
    <name type="scientific">Hydrogenophaga aromaticivorans</name>
    <dbReference type="NCBI Taxonomy" id="2610898"/>
    <lineage>
        <taxon>Bacteria</taxon>
        <taxon>Pseudomonadati</taxon>
        <taxon>Pseudomonadota</taxon>
        <taxon>Betaproteobacteria</taxon>
        <taxon>Burkholderiales</taxon>
        <taxon>Comamonadaceae</taxon>
        <taxon>Hydrogenophaga</taxon>
    </lineage>
</organism>
<keyword evidence="2" id="KW-1185">Reference proteome</keyword>
<dbReference type="RefSeq" id="WP_177136045.1">
    <property type="nucleotide sequence ID" value="NZ_VYGV01000011.1"/>
</dbReference>
<accession>A0A7Y8KX28</accession>
<comment type="caution">
    <text evidence="1">The sequence shown here is derived from an EMBL/GenBank/DDBJ whole genome shotgun (WGS) entry which is preliminary data.</text>
</comment>
<sequence length="147" mass="16546">MENLFGEEVEVINGRLIGNSAPFSAAETDQIVDEVIHGGELLAELAHNLKRLRKLIASETTQSINKTRRDAWEDLLWVYDLYGCPTHVPFDLACDVVGVDPEQIRGAISGEFAGEIRLMAKVILERLPDKQEHVQRRLSPYVQLSLH</sequence>
<gene>
    <name evidence="1" type="ORF">F3K02_12880</name>
</gene>
<evidence type="ECO:0000313" key="2">
    <source>
        <dbReference type="Proteomes" id="UP000545507"/>
    </source>
</evidence>
<name>A0A7Y8KX28_9BURK</name>
<dbReference type="AlphaFoldDB" id="A0A7Y8KX28"/>
<proteinExistence type="predicted"/>
<protein>
    <submittedName>
        <fullName evidence="1">Uncharacterized protein</fullName>
    </submittedName>
</protein>
<evidence type="ECO:0000313" key="1">
    <source>
        <dbReference type="EMBL" id="NWF46140.1"/>
    </source>
</evidence>
<dbReference type="EMBL" id="VYGV01000011">
    <property type="protein sequence ID" value="NWF46140.1"/>
    <property type="molecule type" value="Genomic_DNA"/>
</dbReference>
<reference evidence="1 2" key="1">
    <citation type="submission" date="2019-09" db="EMBL/GenBank/DDBJ databases">
        <title>Hydrogenophaga aromatica sp. nov., isolated from a para-xylene-degrading enrichment culture.</title>
        <authorList>
            <person name="Tancsics A."/>
            <person name="Banerjee S."/>
        </authorList>
    </citation>
    <scope>NUCLEOTIDE SEQUENCE [LARGE SCALE GENOMIC DNA]</scope>
    <source>
        <strain evidence="1 2">D2P1</strain>
    </source>
</reference>
<dbReference type="Proteomes" id="UP000545507">
    <property type="component" value="Unassembled WGS sequence"/>
</dbReference>